<feature type="domain" description="Response regulatory" evidence="15">
    <location>
        <begin position="526"/>
        <end position="647"/>
    </location>
</feature>
<evidence type="ECO:0000256" key="7">
    <source>
        <dbReference type="ARBA" id="ARBA00022840"/>
    </source>
</evidence>
<dbReference type="InterPro" id="IPR036890">
    <property type="entry name" value="HATPase_C_sf"/>
</dbReference>
<dbReference type="Gene3D" id="3.40.50.2300">
    <property type="match status" value="2"/>
</dbReference>
<reference evidence="16" key="1">
    <citation type="submission" date="2022-08" db="EMBL/GenBank/DDBJ databases">
        <title>Chelativorans sichuanense sp. nov., a paraffin oil-degrading bacterium isolated from a mixture of oil-based drill cuttings and paddy soil.</title>
        <authorList>
            <person name="Yu J."/>
            <person name="Liu H."/>
            <person name="Chen Q."/>
        </authorList>
    </citation>
    <scope>NUCLEOTIDE SEQUENCE</scope>
    <source>
        <strain evidence="16">SCAU 2101</strain>
    </source>
</reference>
<dbReference type="InterPro" id="IPR005467">
    <property type="entry name" value="His_kinase_dom"/>
</dbReference>
<evidence type="ECO:0000256" key="3">
    <source>
        <dbReference type="ARBA" id="ARBA00022553"/>
    </source>
</evidence>
<feature type="modified residue" description="4-aspartylphosphate" evidence="11">
    <location>
        <position position="742"/>
    </location>
</feature>
<dbReference type="EC" id="2.7.13.3" evidence="2"/>
<dbReference type="SMART" id="SM00388">
    <property type="entry name" value="HisKA"/>
    <property type="match status" value="1"/>
</dbReference>
<feature type="transmembrane region" description="Helical" evidence="13">
    <location>
        <begin position="237"/>
        <end position="259"/>
    </location>
</feature>
<sequence length="825" mass="90286">MLDFFGLEPQRGALFALGAVVPVVALALASILCAVFWAVRARKRRQRHEESGDPSQTIARAVRGVRQRYLVVMAALIIPATAFVVGSQIANHRFSSATSMAVLVAQASETIERAGRAAIEMSRQPIEETDWTRDALKIQSQRLATVIERMETLWQSLDDGLKARLMARTPEGKVEPLELLKDFHAELENAIGSSRDRRVAEGVHLEVTIGYIVQPALGQLAKALRRFNRELAEQARVAIFVLAVALAVFAAAIFLFIFLPMDRSIRQALARLKTALEGAKAADRAKSEFLANMSHEIRTPMNGVLGMAELMANTDLDPRQRTYNDIIVSSGNALLAIINDILDYSKIDAGQAHLDPAPFRLTEAVEDVAALFSSRASEKDLELIVRIDPKLPEWFVGDEGRVRQILSNLVSNAVKFTDQGYVLIEALSDSKGIVFQVTDTGIGIPEDKIGTVFEKFSQVDASSTRRHEGTGLGLAIASKLAELMGGTIEAESRLGEGSVFRCRLPLPAHEAPRREPQPVQPVEGARVLIVDDNDVNRRILTEQMKHWGLDCCAVENGTLALAVLDEARRLGAPVDLVLLDYQMLGITGADLLPRMQLSGHGSETAAILLTSVDDATALHELKTSGARAVLIKPVRSALLRKTIADVLGQRSKHVPAQQIDGAAAQQPEADTAPRENAPVLPMPSKEVPPEPLQILVAEDNDVNQLVFRQILEHSGYSFAIATNGNEALVLWRRNRPALILMDISMPEMNGLEATQAIRKEETEQKLERTPIIGLTAHALEGDRERCLAAGMDDYLTKPVSPARLEAKINEWLPRSESADASRARC</sequence>
<dbReference type="SMART" id="SM00387">
    <property type="entry name" value="HATPase_c"/>
    <property type="match status" value="1"/>
</dbReference>
<feature type="domain" description="Response regulatory" evidence="15">
    <location>
        <begin position="693"/>
        <end position="812"/>
    </location>
</feature>
<organism evidence="16 17">
    <name type="scientific">Chelativorans petroleitrophicus</name>
    <dbReference type="NCBI Taxonomy" id="2975484"/>
    <lineage>
        <taxon>Bacteria</taxon>
        <taxon>Pseudomonadati</taxon>
        <taxon>Pseudomonadota</taxon>
        <taxon>Alphaproteobacteria</taxon>
        <taxon>Hyphomicrobiales</taxon>
        <taxon>Phyllobacteriaceae</taxon>
        <taxon>Chelativorans</taxon>
    </lineage>
</organism>
<dbReference type="Pfam" id="PF02518">
    <property type="entry name" value="HATPase_c"/>
    <property type="match status" value="1"/>
</dbReference>
<protein>
    <recommendedName>
        <fullName evidence="10">Sensory/regulatory protein RpfC</fullName>
        <ecNumber evidence="2">2.7.13.3</ecNumber>
    </recommendedName>
</protein>
<comment type="caution">
    <text evidence="16">The sequence shown here is derived from an EMBL/GenBank/DDBJ whole genome shotgun (WGS) entry which is preliminary data.</text>
</comment>
<keyword evidence="8" id="KW-0902">Two-component regulatory system</keyword>
<dbReference type="SUPFAM" id="SSF47384">
    <property type="entry name" value="Homodimeric domain of signal transducing histidine kinase"/>
    <property type="match status" value="1"/>
</dbReference>
<keyword evidence="13" id="KW-1133">Transmembrane helix</keyword>
<evidence type="ECO:0000313" key="17">
    <source>
        <dbReference type="Proteomes" id="UP001149009"/>
    </source>
</evidence>
<dbReference type="FunFam" id="1.10.287.130:FF:000002">
    <property type="entry name" value="Two-component osmosensing histidine kinase"/>
    <property type="match status" value="1"/>
</dbReference>
<dbReference type="CDD" id="cd00156">
    <property type="entry name" value="REC"/>
    <property type="match status" value="1"/>
</dbReference>
<feature type="region of interest" description="Disordered" evidence="12">
    <location>
        <begin position="654"/>
        <end position="677"/>
    </location>
</feature>
<dbReference type="CDD" id="cd16922">
    <property type="entry name" value="HATPase_EvgS-ArcB-TorS-like"/>
    <property type="match status" value="1"/>
</dbReference>
<dbReference type="AlphaFoldDB" id="A0A9X2X6A6"/>
<dbReference type="PANTHER" id="PTHR45339:SF1">
    <property type="entry name" value="HYBRID SIGNAL TRANSDUCTION HISTIDINE KINASE J"/>
    <property type="match status" value="1"/>
</dbReference>
<keyword evidence="7" id="KW-0067">ATP-binding</keyword>
<dbReference type="SUPFAM" id="SSF52172">
    <property type="entry name" value="CheY-like"/>
    <property type="match status" value="2"/>
</dbReference>
<evidence type="ECO:0000256" key="2">
    <source>
        <dbReference type="ARBA" id="ARBA00012438"/>
    </source>
</evidence>
<keyword evidence="17" id="KW-1185">Reference proteome</keyword>
<dbReference type="GO" id="GO:0000155">
    <property type="term" value="F:phosphorelay sensor kinase activity"/>
    <property type="evidence" value="ECO:0007669"/>
    <property type="project" value="InterPro"/>
</dbReference>
<evidence type="ECO:0000256" key="10">
    <source>
        <dbReference type="ARBA" id="ARBA00068150"/>
    </source>
</evidence>
<dbReference type="InterPro" id="IPR003661">
    <property type="entry name" value="HisK_dim/P_dom"/>
</dbReference>
<keyword evidence="5" id="KW-0547">Nucleotide-binding</keyword>
<dbReference type="Gene3D" id="1.10.287.130">
    <property type="match status" value="1"/>
</dbReference>
<evidence type="ECO:0000259" key="15">
    <source>
        <dbReference type="PROSITE" id="PS50110"/>
    </source>
</evidence>
<proteinExistence type="predicted"/>
<dbReference type="RefSeq" id="WP_261514890.1">
    <property type="nucleotide sequence ID" value="NZ_JAODNV010000007.1"/>
</dbReference>
<dbReference type="InterPro" id="IPR004358">
    <property type="entry name" value="Sig_transdc_His_kin-like_C"/>
</dbReference>
<keyword evidence="3 11" id="KW-0597">Phosphoprotein</keyword>
<dbReference type="Proteomes" id="UP001149009">
    <property type="component" value="Unassembled WGS sequence"/>
</dbReference>
<dbReference type="InterPro" id="IPR036097">
    <property type="entry name" value="HisK_dim/P_sf"/>
</dbReference>
<dbReference type="Pfam" id="PF00512">
    <property type="entry name" value="HisKA"/>
    <property type="match status" value="1"/>
</dbReference>
<evidence type="ECO:0000256" key="9">
    <source>
        <dbReference type="ARBA" id="ARBA00064003"/>
    </source>
</evidence>
<feature type="modified residue" description="4-aspartylphosphate" evidence="11">
    <location>
        <position position="580"/>
    </location>
</feature>
<dbReference type="InterPro" id="IPR011006">
    <property type="entry name" value="CheY-like_superfamily"/>
</dbReference>
<dbReference type="GO" id="GO:0005524">
    <property type="term" value="F:ATP binding"/>
    <property type="evidence" value="ECO:0007669"/>
    <property type="project" value="UniProtKB-KW"/>
</dbReference>
<dbReference type="CDD" id="cd17546">
    <property type="entry name" value="REC_hyHK_CKI1_RcsC-like"/>
    <property type="match status" value="1"/>
</dbReference>
<evidence type="ECO:0000256" key="6">
    <source>
        <dbReference type="ARBA" id="ARBA00022777"/>
    </source>
</evidence>
<accession>A0A9X2X6A6</accession>
<dbReference type="FunFam" id="3.30.565.10:FF:000010">
    <property type="entry name" value="Sensor histidine kinase RcsC"/>
    <property type="match status" value="1"/>
</dbReference>
<dbReference type="SUPFAM" id="SSF55874">
    <property type="entry name" value="ATPase domain of HSP90 chaperone/DNA topoisomerase II/histidine kinase"/>
    <property type="match status" value="1"/>
</dbReference>
<dbReference type="InterPro" id="IPR003594">
    <property type="entry name" value="HATPase_dom"/>
</dbReference>
<keyword evidence="6" id="KW-0418">Kinase</keyword>
<evidence type="ECO:0000256" key="11">
    <source>
        <dbReference type="PROSITE-ProRule" id="PRU00169"/>
    </source>
</evidence>
<evidence type="ECO:0000259" key="14">
    <source>
        <dbReference type="PROSITE" id="PS50109"/>
    </source>
</evidence>
<evidence type="ECO:0000256" key="12">
    <source>
        <dbReference type="SAM" id="MobiDB-lite"/>
    </source>
</evidence>
<comment type="catalytic activity">
    <reaction evidence="1">
        <text>ATP + protein L-histidine = ADP + protein N-phospho-L-histidine.</text>
        <dbReference type="EC" id="2.7.13.3"/>
    </reaction>
</comment>
<feature type="transmembrane region" description="Helical" evidence="13">
    <location>
        <begin position="69"/>
        <end position="90"/>
    </location>
</feature>
<dbReference type="PANTHER" id="PTHR45339">
    <property type="entry name" value="HYBRID SIGNAL TRANSDUCTION HISTIDINE KINASE J"/>
    <property type="match status" value="1"/>
</dbReference>
<dbReference type="InterPro" id="IPR001789">
    <property type="entry name" value="Sig_transdc_resp-reg_receiver"/>
</dbReference>
<dbReference type="PROSITE" id="PS50109">
    <property type="entry name" value="HIS_KIN"/>
    <property type="match status" value="1"/>
</dbReference>
<feature type="domain" description="Histidine kinase" evidence="14">
    <location>
        <begin position="292"/>
        <end position="508"/>
    </location>
</feature>
<name>A0A9X2X6A6_9HYPH</name>
<keyword evidence="4" id="KW-0808">Transferase</keyword>
<dbReference type="Gene3D" id="3.30.565.10">
    <property type="entry name" value="Histidine kinase-like ATPase, C-terminal domain"/>
    <property type="match status" value="1"/>
</dbReference>
<dbReference type="CDD" id="cd00082">
    <property type="entry name" value="HisKA"/>
    <property type="match status" value="1"/>
</dbReference>
<dbReference type="SMART" id="SM00448">
    <property type="entry name" value="REC"/>
    <property type="match status" value="2"/>
</dbReference>
<gene>
    <name evidence="16" type="ORF">NYR54_07010</name>
</gene>
<dbReference type="EMBL" id="JAODNV010000007">
    <property type="protein sequence ID" value="MCT8990042.1"/>
    <property type="molecule type" value="Genomic_DNA"/>
</dbReference>
<evidence type="ECO:0000256" key="4">
    <source>
        <dbReference type="ARBA" id="ARBA00022679"/>
    </source>
</evidence>
<evidence type="ECO:0000256" key="5">
    <source>
        <dbReference type="ARBA" id="ARBA00022741"/>
    </source>
</evidence>
<evidence type="ECO:0000313" key="16">
    <source>
        <dbReference type="EMBL" id="MCT8990042.1"/>
    </source>
</evidence>
<dbReference type="PROSITE" id="PS50110">
    <property type="entry name" value="RESPONSE_REGULATORY"/>
    <property type="match status" value="2"/>
</dbReference>
<keyword evidence="13" id="KW-0472">Membrane</keyword>
<feature type="transmembrane region" description="Helical" evidence="13">
    <location>
        <begin position="12"/>
        <end position="39"/>
    </location>
</feature>
<keyword evidence="13" id="KW-0812">Transmembrane</keyword>
<dbReference type="Pfam" id="PF00072">
    <property type="entry name" value="Response_reg"/>
    <property type="match status" value="2"/>
</dbReference>
<evidence type="ECO:0000256" key="1">
    <source>
        <dbReference type="ARBA" id="ARBA00000085"/>
    </source>
</evidence>
<evidence type="ECO:0000256" key="13">
    <source>
        <dbReference type="SAM" id="Phobius"/>
    </source>
</evidence>
<comment type="subunit">
    <text evidence="9">At low DSF concentrations, interacts with RpfF.</text>
</comment>
<evidence type="ECO:0000256" key="8">
    <source>
        <dbReference type="ARBA" id="ARBA00023012"/>
    </source>
</evidence>
<dbReference type="PRINTS" id="PR00344">
    <property type="entry name" value="BCTRLSENSOR"/>
</dbReference>